<gene>
    <name evidence="1" type="ORF">BWK73_53025</name>
</gene>
<reference evidence="1 2" key="1">
    <citation type="submission" date="2017-01" db="EMBL/GenBank/DDBJ databases">
        <title>Novel large sulfur bacteria in the metagenomes of groundwater-fed chemosynthetic microbial mats in the Lake Huron basin.</title>
        <authorList>
            <person name="Sharrar A.M."/>
            <person name="Flood B.E."/>
            <person name="Bailey J.V."/>
            <person name="Jones D.S."/>
            <person name="Biddanda B."/>
            <person name="Ruberg S.A."/>
            <person name="Marcus D.N."/>
            <person name="Dick G.J."/>
        </authorList>
    </citation>
    <scope>NUCLEOTIDE SEQUENCE [LARGE SCALE GENOMIC DNA]</scope>
    <source>
        <strain evidence="1">A8</strain>
    </source>
</reference>
<proteinExistence type="predicted"/>
<evidence type="ECO:0000313" key="1">
    <source>
        <dbReference type="EMBL" id="OQW98216.1"/>
    </source>
</evidence>
<sequence>MNKYLSINRINEIISSIEIVIENLNQVKVDENRWKWIIIATHNALQNTMVEALWLGNGFRAMTEKSVEKWMRVHQEKSDKKKYPTLKLANFPELYKRICDKDIMVGYIHSKVFTAEDRHGYAVDKLNKIRNRFIHFELTIWNLNINGIPNIIMDCIDILKFLVQDSNNILIADFQDQDRLNKSIDKLVHILREINKDVCDM</sequence>
<evidence type="ECO:0008006" key="3">
    <source>
        <dbReference type="Google" id="ProtNLM"/>
    </source>
</evidence>
<protein>
    <recommendedName>
        <fullName evidence="3">MAE-28990/MAE-18760-like HEPN domain-containing protein</fullName>
    </recommendedName>
</protein>
<dbReference type="AlphaFoldDB" id="A0A1Y1Q7D4"/>
<dbReference type="EMBL" id="MTEJ01000767">
    <property type="protein sequence ID" value="OQW98216.1"/>
    <property type="molecule type" value="Genomic_DNA"/>
</dbReference>
<name>A0A1Y1Q7D4_9GAMM</name>
<comment type="caution">
    <text evidence="1">The sequence shown here is derived from an EMBL/GenBank/DDBJ whole genome shotgun (WGS) entry which is preliminary data.</text>
</comment>
<accession>A0A1Y1Q7D4</accession>
<organism evidence="1 2">
    <name type="scientific">Thiothrix lacustris</name>
    <dbReference type="NCBI Taxonomy" id="525917"/>
    <lineage>
        <taxon>Bacteria</taxon>
        <taxon>Pseudomonadati</taxon>
        <taxon>Pseudomonadota</taxon>
        <taxon>Gammaproteobacteria</taxon>
        <taxon>Thiotrichales</taxon>
        <taxon>Thiotrichaceae</taxon>
        <taxon>Thiothrix</taxon>
    </lineage>
</organism>
<evidence type="ECO:0000313" key="2">
    <source>
        <dbReference type="Proteomes" id="UP000192491"/>
    </source>
</evidence>
<dbReference type="Proteomes" id="UP000192491">
    <property type="component" value="Unassembled WGS sequence"/>
</dbReference>